<gene>
    <name evidence="2" type="ORF">MTABA_v1c04150</name>
</gene>
<keyword evidence="1" id="KW-0472">Membrane</keyword>
<reference evidence="2 3" key="1">
    <citation type="submission" date="2017-11" db="EMBL/GenBank/DDBJ databases">
        <title>Genome sequence of Mesoplasma tabanidae BARC 857 (ATCC 49584).</title>
        <authorList>
            <person name="Lo W.-S."/>
            <person name="Kuo C.-H."/>
        </authorList>
    </citation>
    <scope>NUCLEOTIDE SEQUENCE [LARGE SCALE GENOMIC DNA]</scope>
    <source>
        <strain evidence="2 3">BARC 857</strain>
    </source>
</reference>
<evidence type="ECO:0000313" key="3">
    <source>
        <dbReference type="Proteomes" id="UP000232223"/>
    </source>
</evidence>
<accession>A0A2K8P4D7</accession>
<proteinExistence type="predicted"/>
<dbReference type="RefSeq" id="WP_100679550.1">
    <property type="nucleotide sequence ID" value="NZ_CP024969.1"/>
</dbReference>
<dbReference type="Proteomes" id="UP000232223">
    <property type="component" value="Chromosome"/>
</dbReference>
<keyword evidence="3" id="KW-1185">Reference proteome</keyword>
<keyword evidence="1" id="KW-1133">Transmembrane helix</keyword>
<dbReference type="EMBL" id="CP024969">
    <property type="protein sequence ID" value="ATZ21614.1"/>
    <property type="molecule type" value="Genomic_DNA"/>
</dbReference>
<evidence type="ECO:0000313" key="2">
    <source>
        <dbReference type="EMBL" id="ATZ21614.1"/>
    </source>
</evidence>
<dbReference type="KEGG" id="mtab:MTABA_v1c04150"/>
<feature type="transmembrane region" description="Helical" evidence="1">
    <location>
        <begin position="7"/>
        <end position="28"/>
    </location>
</feature>
<name>A0A2K8P4D7_9MOLU</name>
<organism evidence="2 3">
    <name type="scientific">Mesoplasma tabanidae</name>
    <dbReference type="NCBI Taxonomy" id="219745"/>
    <lineage>
        <taxon>Bacteria</taxon>
        <taxon>Bacillati</taxon>
        <taxon>Mycoplasmatota</taxon>
        <taxon>Mollicutes</taxon>
        <taxon>Entomoplasmatales</taxon>
        <taxon>Entomoplasmataceae</taxon>
        <taxon>Mesoplasma</taxon>
    </lineage>
</organism>
<sequence length="164" mass="19654">MRKTKNLIGIILVLILVFITSVFNIGYLDKKQEFIFKIRYEFKTTISNFTYPKKLPKNKYKNYWSEFQNFNSNIGWFEQINIDLKSDFIILDIKEKYVQKVKFKEVNIKQLLIFNLSLKETTVLFSILNQSKPPLVIESEVKFFCESKNDKFLFEKGINKFITF</sequence>
<evidence type="ECO:0000256" key="1">
    <source>
        <dbReference type="SAM" id="Phobius"/>
    </source>
</evidence>
<protein>
    <submittedName>
        <fullName evidence="2">Uncharacterized protein</fullName>
    </submittedName>
</protein>
<dbReference type="AlphaFoldDB" id="A0A2K8P4D7"/>
<dbReference type="OrthoDB" id="392032at2"/>
<keyword evidence="1" id="KW-0812">Transmembrane</keyword>